<dbReference type="Pfam" id="PF02770">
    <property type="entry name" value="Acyl-CoA_dh_M"/>
    <property type="match status" value="1"/>
</dbReference>
<dbReference type="Gene3D" id="2.40.110.10">
    <property type="entry name" value="Butyryl-CoA Dehydrogenase, subunit A, domain 2"/>
    <property type="match status" value="1"/>
</dbReference>
<dbReference type="PANTHER" id="PTHR48083:SF2">
    <property type="entry name" value="MEDIUM-CHAIN SPECIFIC ACYL-COA DEHYDROGENASE, MITOCHONDRIAL"/>
    <property type="match status" value="1"/>
</dbReference>
<feature type="domain" description="Acyl-CoA oxidase/dehydrogenase middle" evidence="8">
    <location>
        <begin position="152"/>
        <end position="232"/>
    </location>
</feature>
<feature type="domain" description="Acyl-CoA dehydrogenase/oxidase N-terminal" evidence="9">
    <location>
        <begin position="41"/>
        <end position="142"/>
    </location>
</feature>
<evidence type="ECO:0008006" key="12">
    <source>
        <dbReference type="Google" id="ProtNLM"/>
    </source>
</evidence>
<dbReference type="SUPFAM" id="SSF56645">
    <property type="entry name" value="Acyl-CoA dehydrogenase NM domain-like"/>
    <property type="match status" value="1"/>
</dbReference>
<evidence type="ECO:0000313" key="10">
    <source>
        <dbReference type="EMBL" id="NDW06020.1"/>
    </source>
</evidence>
<feature type="domain" description="Acyl-CoA dehydrogenase/oxidase C-terminal" evidence="7">
    <location>
        <begin position="253"/>
        <end position="389"/>
    </location>
</feature>
<dbReference type="InterPro" id="IPR036250">
    <property type="entry name" value="AcylCo_DH-like_C"/>
</dbReference>
<evidence type="ECO:0000256" key="1">
    <source>
        <dbReference type="ARBA" id="ARBA00001974"/>
    </source>
</evidence>
<keyword evidence="11" id="KW-1185">Reference proteome</keyword>
<sequence>MNTRFLVESAQSGAETDATRFRLKGMLGATEYASIEALFSRLAREVTAERLAGFRRGDGGSVTREAFSFLGGVGALGVGVPADRGGHGHGLTGSLAVTTLLAACDEGGLVLGANVQSEVACSWLLRAEADICETHLPRLVSGQSIACQCDTDPSADEPTLAEVDGDEIVVTGIKHYVVNGDQADLCFVAARMGPSPAIILIDKSRPGVSVEKVWDKLGTRSIDSASIRFDAVRVPKSHLLSRHGLRQMIVWNEVMSRLRLSIAAAATIIHGCVLDGIMAHASARRLGGRPLAAWPVNHHALSQAAADEQLMIAGVAGAVRRLGRSPDVVSRVAQLKWFCVERACDLARLACDLEGGRGYMAESRSLGAYKTLRGMRMAGGSQTTMLTIANHTLANQAETEPHTRPAAVEMEIA</sequence>
<gene>
    <name evidence="10" type="ORF">GTK09_16485</name>
</gene>
<proteinExistence type="inferred from homology"/>
<evidence type="ECO:0000259" key="8">
    <source>
        <dbReference type="Pfam" id="PF02770"/>
    </source>
</evidence>
<dbReference type="PANTHER" id="PTHR48083">
    <property type="entry name" value="MEDIUM-CHAIN SPECIFIC ACYL-COA DEHYDROGENASE, MITOCHONDRIAL-RELATED"/>
    <property type="match status" value="1"/>
</dbReference>
<comment type="cofactor">
    <cofactor evidence="1 6">
        <name>FAD</name>
        <dbReference type="ChEBI" id="CHEBI:57692"/>
    </cofactor>
</comment>
<evidence type="ECO:0000313" key="11">
    <source>
        <dbReference type="Proteomes" id="UP000469011"/>
    </source>
</evidence>
<dbReference type="Gene3D" id="1.10.540.10">
    <property type="entry name" value="Acyl-CoA dehydrogenase/oxidase, N-terminal domain"/>
    <property type="match status" value="1"/>
</dbReference>
<dbReference type="GO" id="GO:0033539">
    <property type="term" value="P:fatty acid beta-oxidation using acyl-CoA dehydrogenase"/>
    <property type="evidence" value="ECO:0007669"/>
    <property type="project" value="TreeGrafter"/>
</dbReference>
<dbReference type="GO" id="GO:0003995">
    <property type="term" value="F:acyl-CoA dehydrogenase activity"/>
    <property type="evidence" value="ECO:0007669"/>
    <property type="project" value="TreeGrafter"/>
</dbReference>
<evidence type="ECO:0000259" key="7">
    <source>
        <dbReference type="Pfam" id="PF00441"/>
    </source>
</evidence>
<dbReference type="CDD" id="cd00567">
    <property type="entry name" value="ACAD"/>
    <property type="match status" value="1"/>
</dbReference>
<keyword evidence="5 6" id="KW-0560">Oxidoreductase</keyword>
<evidence type="ECO:0000256" key="2">
    <source>
        <dbReference type="ARBA" id="ARBA00009347"/>
    </source>
</evidence>
<evidence type="ECO:0000256" key="3">
    <source>
        <dbReference type="ARBA" id="ARBA00022630"/>
    </source>
</evidence>
<dbReference type="InterPro" id="IPR013786">
    <property type="entry name" value="AcylCoA_DH/ox_N"/>
</dbReference>
<dbReference type="InterPro" id="IPR050741">
    <property type="entry name" value="Acyl-CoA_dehydrogenase"/>
</dbReference>
<dbReference type="InterPro" id="IPR006091">
    <property type="entry name" value="Acyl-CoA_Oxase/DH_mid-dom"/>
</dbReference>
<accession>A0A6N9T435</accession>
<dbReference type="EMBL" id="JAAAMG010000013">
    <property type="protein sequence ID" value="NDW06020.1"/>
    <property type="molecule type" value="Genomic_DNA"/>
</dbReference>
<dbReference type="SUPFAM" id="SSF47203">
    <property type="entry name" value="Acyl-CoA dehydrogenase C-terminal domain-like"/>
    <property type="match status" value="1"/>
</dbReference>
<dbReference type="InterPro" id="IPR009075">
    <property type="entry name" value="AcylCo_DH/oxidase_C"/>
</dbReference>
<organism evidence="10 11">
    <name type="scientific">Jiella pacifica</name>
    <dbReference type="NCBI Taxonomy" id="2696469"/>
    <lineage>
        <taxon>Bacteria</taxon>
        <taxon>Pseudomonadati</taxon>
        <taxon>Pseudomonadota</taxon>
        <taxon>Alphaproteobacteria</taxon>
        <taxon>Hyphomicrobiales</taxon>
        <taxon>Aurantimonadaceae</taxon>
        <taxon>Jiella</taxon>
    </lineage>
</organism>
<comment type="similarity">
    <text evidence="2 6">Belongs to the acyl-CoA dehydrogenase family.</text>
</comment>
<evidence type="ECO:0000256" key="6">
    <source>
        <dbReference type="RuleBase" id="RU362125"/>
    </source>
</evidence>
<protein>
    <recommendedName>
        <fullName evidence="12">Acyl-CoA dehydrogenase</fullName>
    </recommendedName>
</protein>
<evidence type="ECO:0000259" key="9">
    <source>
        <dbReference type="Pfam" id="PF02771"/>
    </source>
</evidence>
<dbReference type="InterPro" id="IPR046373">
    <property type="entry name" value="Acyl-CoA_Oxase/DH_mid-dom_sf"/>
</dbReference>
<dbReference type="InterPro" id="IPR037069">
    <property type="entry name" value="AcylCoA_DH/ox_N_sf"/>
</dbReference>
<evidence type="ECO:0000256" key="4">
    <source>
        <dbReference type="ARBA" id="ARBA00022827"/>
    </source>
</evidence>
<dbReference type="AlphaFoldDB" id="A0A6N9T435"/>
<reference evidence="10 11" key="1">
    <citation type="submission" date="2020-01" db="EMBL/GenBank/DDBJ databases">
        <title>Jiella pacifica sp. nov.</title>
        <authorList>
            <person name="Xue Z."/>
            <person name="Zhu S."/>
            <person name="Chen J."/>
            <person name="Yang J."/>
        </authorList>
    </citation>
    <scope>NUCLEOTIDE SEQUENCE [LARGE SCALE GENOMIC DNA]</scope>
    <source>
        <strain evidence="10 11">40Bstr34</strain>
    </source>
</reference>
<name>A0A6N9T435_9HYPH</name>
<dbReference type="Pfam" id="PF02771">
    <property type="entry name" value="Acyl-CoA_dh_N"/>
    <property type="match status" value="1"/>
</dbReference>
<dbReference type="GO" id="GO:0005737">
    <property type="term" value="C:cytoplasm"/>
    <property type="evidence" value="ECO:0007669"/>
    <property type="project" value="TreeGrafter"/>
</dbReference>
<comment type="caution">
    <text evidence="10">The sequence shown here is derived from an EMBL/GenBank/DDBJ whole genome shotgun (WGS) entry which is preliminary data.</text>
</comment>
<dbReference type="Gene3D" id="1.20.140.10">
    <property type="entry name" value="Butyryl-CoA Dehydrogenase, subunit A, domain 3"/>
    <property type="match status" value="1"/>
</dbReference>
<dbReference type="GO" id="GO:0050660">
    <property type="term" value="F:flavin adenine dinucleotide binding"/>
    <property type="evidence" value="ECO:0007669"/>
    <property type="project" value="InterPro"/>
</dbReference>
<dbReference type="Proteomes" id="UP000469011">
    <property type="component" value="Unassembled WGS sequence"/>
</dbReference>
<dbReference type="InterPro" id="IPR009100">
    <property type="entry name" value="AcylCoA_DH/oxidase_NM_dom_sf"/>
</dbReference>
<keyword evidence="4 6" id="KW-0274">FAD</keyword>
<dbReference type="Pfam" id="PF00441">
    <property type="entry name" value="Acyl-CoA_dh_1"/>
    <property type="match status" value="1"/>
</dbReference>
<evidence type="ECO:0000256" key="5">
    <source>
        <dbReference type="ARBA" id="ARBA00023002"/>
    </source>
</evidence>
<dbReference type="RefSeq" id="WP_163464497.1">
    <property type="nucleotide sequence ID" value="NZ_JAAAMG010000013.1"/>
</dbReference>
<keyword evidence="3 6" id="KW-0285">Flavoprotein</keyword>